<feature type="chain" id="PRO_5016175765" description="GEVED domain-containing protein" evidence="1">
    <location>
        <begin position="25"/>
        <end position="865"/>
    </location>
</feature>
<comment type="caution">
    <text evidence="3">The sequence shown here is derived from an EMBL/GenBank/DDBJ whole genome shotgun (WGS) entry which is preliminary data.</text>
</comment>
<dbReference type="Pfam" id="PF20009">
    <property type="entry name" value="GEVED"/>
    <property type="match status" value="1"/>
</dbReference>
<evidence type="ECO:0000313" key="4">
    <source>
        <dbReference type="Proteomes" id="UP000249248"/>
    </source>
</evidence>
<organism evidence="3 4">
    <name type="scientific">Putridiphycobacter roseus</name>
    <dbReference type="NCBI Taxonomy" id="2219161"/>
    <lineage>
        <taxon>Bacteria</taxon>
        <taxon>Pseudomonadati</taxon>
        <taxon>Bacteroidota</taxon>
        <taxon>Flavobacteriia</taxon>
        <taxon>Flavobacteriales</taxon>
        <taxon>Crocinitomicaceae</taxon>
        <taxon>Putridiphycobacter</taxon>
    </lineage>
</organism>
<proteinExistence type="predicted"/>
<feature type="domain" description="GEVED" evidence="2">
    <location>
        <begin position="114"/>
        <end position="190"/>
    </location>
</feature>
<keyword evidence="1" id="KW-0732">Signal</keyword>
<dbReference type="NCBIfam" id="TIGR04131">
    <property type="entry name" value="Bac_Flav_CTERM"/>
    <property type="match status" value="1"/>
</dbReference>
<dbReference type="Proteomes" id="UP000249248">
    <property type="component" value="Unassembled WGS sequence"/>
</dbReference>
<gene>
    <name evidence="3" type="ORF">DNU06_07435</name>
</gene>
<dbReference type="EMBL" id="QKSB01000003">
    <property type="protein sequence ID" value="PZE17654.1"/>
    <property type="molecule type" value="Genomic_DNA"/>
</dbReference>
<dbReference type="Pfam" id="PF13585">
    <property type="entry name" value="CHU_C"/>
    <property type="match status" value="1"/>
</dbReference>
<evidence type="ECO:0000313" key="3">
    <source>
        <dbReference type="EMBL" id="PZE17654.1"/>
    </source>
</evidence>
<dbReference type="InterPro" id="IPR035986">
    <property type="entry name" value="PKD_dom_sf"/>
</dbReference>
<evidence type="ECO:0000259" key="2">
    <source>
        <dbReference type="Pfam" id="PF20009"/>
    </source>
</evidence>
<feature type="signal peptide" evidence="1">
    <location>
        <begin position="1"/>
        <end position="24"/>
    </location>
</feature>
<dbReference type="InterPro" id="IPR013783">
    <property type="entry name" value="Ig-like_fold"/>
</dbReference>
<evidence type="ECO:0000256" key="1">
    <source>
        <dbReference type="SAM" id="SignalP"/>
    </source>
</evidence>
<reference evidence="3 4" key="1">
    <citation type="submission" date="2018-06" db="EMBL/GenBank/DDBJ databases">
        <title>The draft genome sequence of Crocinitomix sp. SM1701.</title>
        <authorList>
            <person name="Zhang X."/>
        </authorList>
    </citation>
    <scope>NUCLEOTIDE SEQUENCE [LARGE SCALE GENOMIC DNA]</scope>
    <source>
        <strain evidence="3 4">SM1701</strain>
    </source>
</reference>
<sequence>MRRMKNLYLLIAILFASFTSHAQAGGYCVPNNSQPCFNPWSTNDMIDNFWTTGAITNISNLSSGCATSASNNYSSFMGMVLVTGPGATIGLNIQGAATGANGPCPGSGCFAQGFAVWIDWNQDLDFNDPGEKIYESPSSGFQVYSGTFTVPATAICSDYRMRVRSSFSSAGSAITPCANQTYGETEDYIVRVENCSSQERTICLGNTATIDYTAMLPATSPITVLVSPMTNVNITIPTISFNPSDTTIYIVTWTSPDSSWQDTAKIYVNTPLSPTYAGLDDTACAATFMPLSTSLANTNTTGFWSFNYPPGVGSGFTFLPNILSLSPTIVANNPGYYTVFFTESDTANICPSVIDSLVAIFSTETHTSLNVNPSCNAYADGSINVTSFGTLGAIEYSIDNGATFQTSNFFDSLSAGVYNVVSRDVAGCSFSSVVTLIDPLSVVLTLSADTTVCINGTATHVANAVNGTFFNFNWSHTGSLNSIQPISPLADSTVSVYALNQNNCSSDTLNVTTFLYDPISFTFNYSDTSVCPGDNNTALAVNQPLGGLNGYDYYWTANGSLVNSATPIYSAVPNTQTTYCVTVSDACETTPVTACKTYTMNDVPVADFDANQYESCAPGIFDLFVTTTPSLVDNVLWTIGGKNYNNNNVTHTFEEANTYNVTLYVESSEGCRDEITKYAFLKVNPIPDPEFYVTPSPATIYSPVVDLINQTTGTNTYAWEMPSSIPSSSSLVNAIATYPEGIPNNYTVRLIATSDKNCVNEVSHEVIVKSDVIIYAPNVFTPNQDQLNNNWRVYIEGIDVYDFNLKVYNRWGELVWESYDPEATWDGTMLSGKHVLDGTYVWSISAKDLSLDNVHEFKGTVMILR</sequence>
<dbReference type="SUPFAM" id="SSF49299">
    <property type="entry name" value="PKD domain"/>
    <property type="match status" value="2"/>
</dbReference>
<dbReference type="InterPro" id="IPR026341">
    <property type="entry name" value="T9SS_type_B"/>
</dbReference>
<protein>
    <recommendedName>
        <fullName evidence="2">GEVED domain-containing protein</fullName>
    </recommendedName>
</protein>
<keyword evidence="4" id="KW-1185">Reference proteome</keyword>
<dbReference type="Gene3D" id="2.60.40.10">
    <property type="entry name" value="Immunoglobulins"/>
    <property type="match status" value="2"/>
</dbReference>
<dbReference type="InterPro" id="IPR045474">
    <property type="entry name" value="GEVED"/>
</dbReference>
<dbReference type="AlphaFoldDB" id="A0A2W1N1I0"/>
<name>A0A2W1N1I0_9FLAO</name>
<accession>A0A2W1N1I0</accession>